<organism evidence="2 3">
    <name type="scientific">Polarella glacialis</name>
    <name type="common">Dinoflagellate</name>
    <dbReference type="NCBI Taxonomy" id="89957"/>
    <lineage>
        <taxon>Eukaryota</taxon>
        <taxon>Sar</taxon>
        <taxon>Alveolata</taxon>
        <taxon>Dinophyceae</taxon>
        <taxon>Suessiales</taxon>
        <taxon>Suessiaceae</taxon>
        <taxon>Polarella</taxon>
    </lineage>
</organism>
<dbReference type="Proteomes" id="UP000654075">
    <property type="component" value="Unassembled WGS sequence"/>
</dbReference>
<evidence type="ECO:0000313" key="2">
    <source>
        <dbReference type="EMBL" id="CAE8627434.1"/>
    </source>
</evidence>
<feature type="region of interest" description="Disordered" evidence="1">
    <location>
        <begin position="52"/>
        <end position="73"/>
    </location>
</feature>
<dbReference type="AlphaFoldDB" id="A0A813GK35"/>
<evidence type="ECO:0000313" key="3">
    <source>
        <dbReference type="Proteomes" id="UP000654075"/>
    </source>
</evidence>
<feature type="compositionally biased region" description="Basic residues" evidence="1">
    <location>
        <begin position="60"/>
        <end position="73"/>
    </location>
</feature>
<accession>A0A813GK35</accession>
<sequence>TIVVITVLYVIISTHLWIARAQIESQLTNWGRHYSKKITELFLRIILQIPSSKQLQSKSKSARSSRREKRLEE</sequence>
<evidence type="ECO:0000256" key="1">
    <source>
        <dbReference type="SAM" id="MobiDB-lite"/>
    </source>
</evidence>
<feature type="non-terminal residue" evidence="2">
    <location>
        <position position="73"/>
    </location>
</feature>
<reference evidence="2" key="1">
    <citation type="submission" date="2021-02" db="EMBL/GenBank/DDBJ databases">
        <authorList>
            <person name="Dougan E. K."/>
            <person name="Rhodes N."/>
            <person name="Thang M."/>
            <person name="Chan C."/>
        </authorList>
    </citation>
    <scope>NUCLEOTIDE SEQUENCE</scope>
</reference>
<comment type="caution">
    <text evidence="2">The sequence shown here is derived from an EMBL/GenBank/DDBJ whole genome shotgun (WGS) entry which is preliminary data.</text>
</comment>
<feature type="non-terminal residue" evidence="2">
    <location>
        <position position="1"/>
    </location>
</feature>
<dbReference type="EMBL" id="CAJNNV010029184">
    <property type="protein sequence ID" value="CAE8627434.1"/>
    <property type="molecule type" value="Genomic_DNA"/>
</dbReference>
<protein>
    <submittedName>
        <fullName evidence="2">Uncharacterized protein</fullName>
    </submittedName>
</protein>
<gene>
    <name evidence="2" type="ORF">PGLA1383_LOCUS44208</name>
</gene>
<keyword evidence="3" id="KW-1185">Reference proteome</keyword>
<name>A0A813GK35_POLGL</name>
<proteinExistence type="predicted"/>